<name>A0ABD6APZ8_9EURY</name>
<dbReference type="CDD" id="cd02440">
    <property type="entry name" value="AdoMet_MTases"/>
    <property type="match status" value="1"/>
</dbReference>
<dbReference type="PANTHER" id="PTHR43036:SF2">
    <property type="entry name" value="OS04G0481300 PROTEIN"/>
    <property type="match status" value="1"/>
</dbReference>
<dbReference type="InterPro" id="IPR013216">
    <property type="entry name" value="Methyltransf_11"/>
</dbReference>
<keyword evidence="3" id="KW-0489">Methyltransferase</keyword>
<feature type="region of interest" description="Disordered" evidence="1">
    <location>
        <begin position="192"/>
        <end position="216"/>
    </location>
</feature>
<evidence type="ECO:0000313" key="3">
    <source>
        <dbReference type="EMBL" id="MFC7325439.1"/>
    </source>
</evidence>
<dbReference type="Proteomes" id="UP001596545">
    <property type="component" value="Unassembled WGS sequence"/>
</dbReference>
<gene>
    <name evidence="3" type="ORF">ACFQMF_12700</name>
</gene>
<dbReference type="Pfam" id="PF08241">
    <property type="entry name" value="Methyltransf_11"/>
    <property type="match status" value="1"/>
</dbReference>
<comment type="caution">
    <text evidence="3">The sequence shown here is derived from an EMBL/GenBank/DDBJ whole genome shotgun (WGS) entry which is preliminary data.</text>
</comment>
<evidence type="ECO:0000256" key="1">
    <source>
        <dbReference type="SAM" id="MobiDB-lite"/>
    </source>
</evidence>
<dbReference type="InterPro" id="IPR029063">
    <property type="entry name" value="SAM-dependent_MTases_sf"/>
</dbReference>
<keyword evidence="3" id="KW-0808">Transferase</keyword>
<dbReference type="GO" id="GO:0008168">
    <property type="term" value="F:methyltransferase activity"/>
    <property type="evidence" value="ECO:0007669"/>
    <property type="project" value="UniProtKB-KW"/>
</dbReference>
<evidence type="ECO:0000313" key="4">
    <source>
        <dbReference type="Proteomes" id="UP001596545"/>
    </source>
</evidence>
<dbReference type="GO" id="GO:0032259">
    <property type="term" value="P:methylation"/>
    <property type="evidence" value="ECO:0007669"/>
    <property type="project" value="UniProtKB-KW"/>
</dbReference>
<keyword evidence="4" id="KW-1185">Reference proteome</keyword>
<dbReference type="SUPFAM" id="SSF53335">
    <property type="entry name" value="S-adenosyl-L-methionine-dependent methyltransferases"/>
    <property type="match status" value="1"/>
</dbReference>
<reference evidence="3 4" key="1">
    <citation type="journal article" date="2019" name="Int. J. Syst. Evol. Microbiol.">
        <title>The Global Catalogue of Microorganisms (GCM) 10K type strain sequencing project: providing services to taxonomists for standard genome sequencing and annotation.</title>
        <authorList>
            <consortium name="The Broad Institute Genomics Platform"/>
            <consortium name="The Broad Institute Genome Sequencing Center for Infectious Disease"/>
            <person name="Wu L."/>
            <person name="Ma J."/>
        </authorList>
    </citation>
    <scope>NUCLEOTIDE SEQUENCE [LARGE SCALE GENOMIC DNA]</scope>
    <source>
        <strain evidence="3 4">CGMCC 1.12554</strain>
    </source>
</reference>
<dbReference type="EC" id="2.1.1.-" evidence="3"/>
<evidence type="ECO:0000259" key="2">
    <source>
        <dbReference type="Pfam" id="PF08241"/>
    </source>
</evidence>
<dbReference type="PANTHER" id="PTHR43036">
    <property type="entry name" value="OSJNBB0011N17.9 PROTEIN"/>
    <property type="match status" value="1"/>
</dbReference>
<sequence length="216" mass="23832">MTTVLSDRDRRKRDDRPDGTFYEEPRFVTHADDAFLDRLTALYDDLLDPGDRVLDAMSSWVSHLPPTEFDRVVGHGLNEAELAANDRLDDFVVRDLNADPTLPFADGAFDAVCCALSVQYLQYPGPVFAEFARVLAPGGAVVVSFSNRMFPTKAVRAWRTASMDERADLVERYLRAGGLAVEDRIAERPGTDPFYAVAGRKPGASDTTDPAASSRD</sequence>
<proteinExistence type="predicted"/>
<accession>A0ABD6APZ8</accession>
<feature type="domain" description="Methyltransferase type 11" evidence="2">
    <location>
        <begin position="77"/>
        <end position="143"/>
    </location>
</feature>
<dbReference type="AlphaFoldDB" id="A0ABD6APZ8"/>
<feature type="compositionally biased region" description="Polar residues" evidence="1">
    <location>
        <begin position="205"/>
        <end position="216"/>
    </location>
</feature>
<dbReference type="EMBL" id="JBHTBL010000011">
    <property type="protein sequence ID" value="MFC7325439.1"/>
    <property type="molecule type" value="Genomic_DNA"/>
</dbReference>
<organism evidence="3 4">
    <name type="scientific">Halorubrum rutilum</name>
    <dbReference type="NCBI Taxonomy" id="1364933"/>
    <lineage>
        <taxon>Archaea</taxon>
        <taxon>Methanobacteriati</taxon>
        <taxon>Methanobacteriota</taxon>
        <taxon>Stenosarchaea group</taxon>
        <taxon>Halobacteria</taxon>
        <taxon>Halobacteriales</taxon>
        <taxon>Haloferacaceae</taxon>
        <taxon>Halorubrum</taxon>
    </lineage>
</organism>
<protein>
    <submittedName>
        <fullName evidence="3">Class I SAM-dependent methyltransferase</fullName>
        <ecNumber evidence="3">2.1.1.-</ecNumber>
    </submittedName>
</protein>
<dbReference type="RefSeq" id="WP_256408172.1">
    <property type="nucleotide sequence ID" value="NZ_JANHDN010000002.1"/>
</dbReference>
<dbReference type="Gene3D" id="3.40.50.150">
    <property type="entry name" value="Vaccinia Virus protein VP39"/>
    <property type="match status" value="1"/>
</dbReference>